<dbReference type="Gene3D" id="1.10.8.430">
    <property type="entry name" value="Helical domain of apoptotic protease-activating factors"/>
    <property type="match status" value="1"/>
</dbReference>
<organism evidence="6 7">
    <name type="scientific">Flemingia macrophylla</name>
    <dbReference type="NCBI Taxonomy" id="520843"/>
    <lineage>
        <taxon>Eukaryota</taxon>
        <taxon>Viridiplantae</taxon>
        <taxon>Streptophyta</taxon>
        <taxon>Embryophyta</taxon>
        <taxon>Tracheophyta</taxon>
        <taxon>Spermatophyta</taxon>
        <taxon>Magnoliopsida</taxon>
        <taxon>eudicotyledons</taxon>
        <taxon>Gunneridae</taxon>
        <taxon>Pentapetalae</taxon>
        <taxon>rosids</taxon>
        <taxon>fabids</taxon>
        <taxon>Fabales</taxon>
        <taxon>Fabaceae</taxon>
        <taxon>Papilionoideae</taxon>
        <taxon>50 kb inversion clade</taxon>
        <taxon>NPAAA clade</taxon>
        <taxon>indigoferoid/millettioid clade</taxon>
        <taxon>Phaseoleae</taxon>
        <taxon>Flemingia</taxon>
    </lineage>
</organism>
<dbReference type="InterPro" id="IPR002182">
    <property type="entry name" value="NB-ARC"/>
</dbReference>
<dbReference type="Proteomes" id="UP001603857">
    <property type="component" value="Unassembled WGS sequence"/>
</dbReference>
<keyword evidence="7" id="KW-1185">Reference proteome</keyword>
<feature type="domain" description="NB-ARC" evidence="4">
    <location>
        <begin position="63"/>
        <end position="230"/>
    </location>
</feature>
<evidence type="ECO:0000313" key="6">
    <source>
        <dbReference type="EMBL" id="KAL2334421.1"/>
    </source>
</evidence>
<dbReference type="InterPro" id="IPR042197">
    <property type="entry name" value="Apaf_helical"/>
</dbReference>
<dbReference type="Pfam" id="PF00931">
    <property type="entry name" value="NB-ARC"/>
    <property type="match status" value="1"/>
</dbReference>
<sequence length="997" mass="114167">MFFQSWKTRQMLINADELKQLHHKGEYEFEFIKKVTEEVSSKLNPHLLHIADYPVGLQARMQQIRQLMDASFDNKVTMIGIHGMGGIGKSTVARAIYNLKAHEFEASSFIANVRENSTKHGLVHIQETILSELVGERNIKLGDVYRGIPILQQRLCRKGVLLVLDDIDKKEQLQATAGGLDWFGRGSIIIITTRDKHLLKCHGVENLYEIKELNDAQSLEFFRWNAFKNKKVDPNYMELIKRALYYANGLPLALEIIGSNMYDKTLDEWDSAVEAYERFPNRDVQKIVRVSYDSLDTNEREIFLDIACFFSGYTLRYVTDMLMARGFHPKIGIRVLKDKSLIKTVKQNDRALDTIYHQIENDAVEVMKLEMPKDQEKIQWNQKVFGKMKNLQMVLIKEKGDCLPIPKYLPNSLKVLEWLGYPAVSLPSDNHLKNINSKVLRLLILKSCKNIRRIPNMSGFPNLTELNISECTNLTEIHDSVGFLCNLKVFRAGGCTGLFFGPSAITLPSLEHLCLRDCSSLVNFPEILAPMKKLKIVELKGTAIKHPPLSMNNLEGLQDLCLERSKIPEPSNFFQKLPVFFPNLAELYLNDSDLTILPACIEECHSLKVLFVFNCKKLKEIRGFPPSITNFSAENTSVEAFSQILKLLLRQAISSTTIDFYAMPCQRIPEWFDHSSRGSSLLFLFLNELPSLTVCAVSEVWDNIKPRFEVYFNFFVTTNDNDISVCEYAWWHRFRISENDHIFMINTKNYVCHPMNSDIERALETNEWIRGKITFVFNASEEDSRKLQVIKWVGVYVNRVFSRLENIRFTDPKTSSTSDVGNQLELLGEAADIRQQQQFKNMPSYSNSREAAYDKGFAEMQNARIQIEMGTLLSTVSREFSHESRDYNIESTTSESRQVDEVEVGLQTKETEYGKAMSLENEIHQKLSRIEKMKEDLGEQLGAIKANITSIEASISSVRTDMSSIKDNMSVPLSEGNMDCKTKGNIRGEGNTKMNQN</sequence>
<keyword evidence="2" id="KW-0677">Repeat</keyword>
<dbReference type="InterPro" id="IPR058192">
    <property type="entry name" value="WHD_ROQ1-like"/>
</dbReference>
<dbReference type="PANTHER" id="PTHR11017:SF570">
    <property type="entry name" value="DISEASE RESISTANCE PROTEIN (TIR-NBS CLASS)-RELATED"/>
    <property type="match status" value="1"/>
</dbReference>
<dbReference type="Gene3D" id="3.40.50.300">
    <property type="entry name" value="P-loop containing nucleotide triphosphate hydrolases"/>
    <property type="match status" value="1"/>
</dbReference>
<dbReference type="InterPro" id="IPR044974">
    <property type="entry name" value="Disease_R_plants"/>
</dbReference>
<dbReference type="SUPFAM" id="SSF52058">
    <property type="entry name" value="L domain-like"/>
    <property type="match status" value="1"/>
</dbReference>
<dbReference type="PRINTS" id="PR00364">
    <property type="entry name" value="DISEASERSIST"/>
</dbReference>
<reference evidence="6 7" key="1">
    <citation type="submission" date="2024-08" db="EMBL/GenBank/DDBJ databases">
        <title>Insights into the chromosomal genome structure of Flemingia macrophylla.</title>
        <authorList>
            <person name="Ding Y."/>
            <person name="Zhao Y."/>
            <person name="Bi W."/>
            <person name="Wu M."/>
            <person name="Zhao G."/>
            <person name="Gong Y."/>
            <person name="Li W."/>
            <person name="Zhang P."/>
        </authorList>
    </citation>
    <scope>NUCLEOTIDE SEQUENCE [LARGE SCALE GENOMIC DNA]</scope>
    <source>
        <strain evidence="6">DYQJB</strain>
        <tissue evidence="6">Leaf</tissue>
    </source>
</reference>
<evidence type="ECO:0000259" key="4">
    <source>
        <dbReference type="Pfam" id="PF00931"/>
    </source>
</evidence>
<dbReference type="PANTHER" id="PTHR11017">
    <property type="entry name" value="LEUCINE-RICH REPEAT-CONTAINING PROTEIN"/>
    <property type="match status" value="1"/>
</dbReference>
<evidence type="ECO:0000256" key="3">
    <source>
        <dbReference type="SAM" id="MobiDB-lite"/>
    </source>
</evidence>
<protein>
    <recommendedName>
        <fullName evidence="8">TMV resistance protein N</fullName>
    </recommendedName>
</protein>
<evidence type="ECO:0000313" key="7">
    <source>
        <dbReference type="Proteomes" id="UP001603857"/>
    </source>
</evidence>
<dbReference type="InterPro" id="IPR027417">
    <property type="entry name" value="P-loop_NTPase"/>
</dbReference>
<dbReference type="InterPro" id="IPR032675">
    <property type="entry name" value="LRR_dom_sf"/>
</dbReference>
<evidence type="ECO:0000256" key="1">
    <source>
        <dbReference type="ARBA" id="ARBA00022614"/>
    </source>
</evidence>
<name>A0ABD1MF48_9FABA</name>
<accession>A0ABD1MF48</accession>
<evidence type="ECO:0000259" key="5">
    <source>
        <dbReference type="Pfam" id="PF23282"/>
    </source>
</evidence>
<gene>
    <name evidence="6" type="ORF">Fmac_015634</name>
</gene>
<evidence type="ECO:0000256" key="2">
    <source>
        <dbReference type="ARBA" id="ARBA00022737"/>
    </source>
</evidence>
<dbReference type="Gene3D" id="3.80.10.10">
    <property type="entry name" value="Ribonuclease Inhibitor"/>
    <property type="match status" value="2"/>
</dbReference>
<dbReference type="EMBL" id="JBGMDY010000005">
    <property type="protein sequence ID" value="KAL2334421.1"/>
    <property type="molecule type" value="Genomic_DNA"/>
</dbReference>
<proteinExistence type="predicted"/>
<keyword evidence="1" id="KW-0433">Leucine-rich repeat</keyword>
<dbReference type="Pfam" id="PF23282">
    <property type="entry name" value="WHD_ROQ1"/>
    <property type="match status" value="1"/>
</dbReference>
<comment type="caution">
    <text evidence="6">The sequence shown here is derived from an EMBL/GenBank/DDBJ whole genome shotgun (WGS) entry which is preliminary data.</text>
</comment>
<dbReference type="AlphaFoldDB" id="A0ABD1MF48"/>
<feature type="region of interest" description="Disordered" evidence="3">
    <location>
        <begin position="972"/>
        <end position="997"/>
    </location>
</feature>
<evidence type="ECO:0008006" key="8">
    <source>
        <dbReference type="Google" id="ProtNLM"/>
    </source>
</evidence>
<dbReference type="SUPFAM" id="SSF52540">
    <property type="entry name" value="P-loop containing nucleoside triphosphate hydrolases"/>
    <property type="match status" value="1"/>
</dbReference>
<feature type="domain" description="Disease resistance protein Roq1-like winged-helix" evidence="5">
    <location>
        <begin position="297"/>
        <end position="350"/>
    </location>
</feature>